<accession>A0A2C9XPV0</accession>
<dbReference type="STRING" id="1987383.A5844_000405"/>
<dbReference type="Pfam" id="PF01154">
    <property type="entry name" value="HMG_CoA_synt_N"/>
    <property type="match status" value="1"/>
</dbReference>
<evidence type="ECO:0000256" key="5">
    <source>
        <dbReference type="PIRSR" id="PIRSR611554-2"/>
    </source>
</evidence>
<evidence type="ECO:0000256" key="4">
    <source>
        <dbReference type="PIRSR" id="PIRSR611554-1"/>
    </source>
</evidence>
<feature type="binding site" evidence="5">
    <location>
        <position position="242"/>
    </location>
    <ligand>
        <name>(3S)-3-hydroxy-3-methylglutaryl-CoA</name>
        <dbReference type="ChEBI" id="CHEBI:43074"/>
    </ligand>
</feature>
<feature type="binding site" evidence="5">
    <location>
        <position position="29"/>
    </location>
    <ligand>
        <name>(3S)-3-hydroxy-3-methylglutaryl-CoA</name>
        <dbReference type="ChEBI" id="CHEBI:43074"/>
    </ligand>
</feature>
<dbReference type="NCBIfam" id="TIGR01835">
    <property type="entry name" value="HMG-CoA-S_prok"/>
    <property type="match status" value="1"/>
</dbReference>
<dbReference type="InterPro" id="IPR011554">
    <property type="entry name" value="HMG_CoA_synthase_prok"/>
</dbReference>
<organism evidence="8 9">
    <name type="scientific">Candidatus Enterococcus wittei</name>
    <dbReference type="NCBI Taxonomy" id="1987383"/>
    <lineage>
        <taxon>Bacteria</taxon>
        <taxon>Bacillati</taxon>
        <taxon>Bacillota</taxon>
        <taxon>Bacilli</taxon>
        <taxon>Lactobacillales</taxon>
        <taxon>Enterococcaceae</taxon>
        <taxon>Enterococcus</taxon>
    </lineage>
</organism>
<evidence type="ECO:0000256" key="1">
    <source>
        <dbReference type="ARBA" id="ARBA00007061"/>
    </source>
</evidence>
<evidence type="ECO:0000256" key="3">
    <source>
        <dbReference type="NCBIfam" id="TIGR01835"/>
    </source>
</evidence>
<feature type="domain" description="Hydroxymethylglutaryl-coenzyme A synthase C-terminal" evidence="7">
    <location>
        <begin position="254"/>
        <end position="359"/>
    </location>
</feature>
<name>A0A2C9XPV0_9ENTE</name>
<dbReference type="Gene3D" id="3.40.47.10">
    <property type="match status" value="2"/>
</dbReference>
<protein>
    <recommendedName>
        <fullName evidence="3">Hydroxymethylglutaryl-CoA synthase</fullName>
        <ecNumber evidence="3">2.3.3.10</ecNumber>
    </recommendedName>
</protein>
<feature type="binding site" evidence="5">
    <location>
        <position position="148"/>
    </location>
    <ligand>
        <name>substrate</name>
    </ligand>
</feature>
<evidence type="ECO:0000313" key="9">
    <source>
        <dbReference type="Proteomes" id="UP000194933"/>
    </source>
</evidence>
<dbReference type="GO" id="GO:0004421">
    <property type="term" value="F:hydroxymethylglutaryl-CoA synthase activity"/>
    <property type="evidence" value="ECO:0007669"/>
    <property type="project" value="UniProtKB-UniRule"/>
</dbReference>
<feature type="domain" description="Hydroxymethylglutaryl-coenzyme A synthase C-terminal" evidence="7">
    <location>
        <begin position="180"/>
        <end position="245"/>
    </location>
</feature>
<evidence type="ECO:0000259" key="6">
    <source>
        <dbReference type="Pfam" id="PF01154"/>
    </source>
</evidence>
<dbReference type="InterPro" id="IPR013528">
    <property type="entry name" value="HMG_CoA_synth_N"/>
</dbReference>
<dbReference type="PANTHER" id="PTHR43323:SF2">
    <property type="entry name" value="HYDROXYMETHYLGLUTARYL-COA SYNTHASE"/>
    <property type="match status" value="1"/>
</dbReference>
<dbReference type="EC" id="2.3.3.10" evidence="3"/>
<feature type="active site" description="Proton donor/acceptor" evidence="4">
    <location>
        <position position="79"/>
    </location>
</feature>
<feature type="domain" description="Hydroxymethylglutaryl-coenzyme A synthase N-terminal" evidence="6">
    <location>
        <begin position="2"/>
        <end position="164"/>
    </location>
</feature>
<evidence type="ECO:0000313" key="8">
    <source>
        <dbReference type="EMBL" id="OTP12189.1"/>
    </source>
</evidence>
<gene>
    <name evidence="8" type="ORF">A5844_000405</name>
</gene>
<reference evidence="8 9" key="1">
    <citation type="submission" date="2017-05" db="EMBL/GenBank/DDBJ databases">
        <title>The Genome Sequence of Enterococcus sp. 10A9_DIV0425.</title>
        <authorList>
            <consortium name="The Broad Institute Genomics Platform"/>
            <consortium name="The Broad Institute Genomic Center for Infectious Diseases"/>
            <person name="Earl A."/>
            <person name="Manson A."/>
            <person name="Schwartman J."/>
            <person name="Gilmore M."/>
            <person name="Abouelleil A."/>
            <person name="Cao P."/>
            <person name="Chapman S."/>
            <person name="Cusick C."/>
            <person name="Shea T."/>
            <person name="Young S."/>
            <person name="Neafsey D."/>
            <person name="Nusbaum C."/>
            <person name="Birren B."/>
        </authorList>
    </citation>
    <scope>NUCLEOTIDE SEQUENCE [LARGE SCALE GENOMIC DNA]</scope>
    <source>
        <strain evidence="8 9">10A9_DIV0425</strain>
    </source>
</reference>
<dbReference type="CDD" id="cd00827">
    <property type="entry name" value="init_cond_enzymes"/>
    <property type="match status" value="1"/>
</dbReference>
<dbReference type="Proteomes" id="UP000194933">
    <property type="component" value="Unassembled WGS sequence"/>
</dbReference>
<sequence length="385" mass="43311">MKIGIDRLSFFVPNLFLDMTELAQRRGDDPAKYHIGIGQDQMAVSRVSEDIVTLGANAASKIVTEEDKELIDMVIVGTESGIDQSKASAVIIHHLLKVQPFARSFEVKEACYGGTAALQMAKEYIKNHPERKVLVIASDIARYGLASGGEVTQGVGAVAMMITKDPRILSLEDTSVFLTEDIYDFWRPVYNQFPEVDGPLSNSTYIESFQKVWNQYKAVTGRSLADYDALSFHIPYTKMGKKALQSVIDEADGVTQERLLARYEEAIVYSRRIGNLYTGSLYLGLISLLENSEILKAGDRIGLFSYGSGAVSEFFTGYLEENYQEFLFKEDHQEMLDSRKELTVDEYEEVFNEKLPEHGASAEYTSDVPFSIYKVADNIRYYKEN</sequence>
<feature type="binding site" evidence="5">
    <location>
        <position position="143"/>
    </location>
    <ligand>
        <name>(3S)-3-hydroxy-3-methylglutaryl-CoA</name>
        <dbReference type="ChEBI" id="CHEBI:43074"/>
    </ligand>
</feature>
<comment type="caution">
    <text evidence="8">The sequence shown here is derived from an EMBL/GenBank/DDBJ whole genome shotgun (WGS) entry which is preliminary data.</text>
</comment>
<keyword evidence="9" id="KW-1185">Reference proteome</keyword>
<evidence type="ECO:0000256" key="2">
    <source>
        <dbReference type="ARBA" id="ARBA00022679"/>
    </source>
</evidence>
<dbReference type="AlphaFoldDB" id="A0A2C9XPV0"/>
<dbReference type="EMBL" id="NGMO01000001">
    <property type="protein sequence ID" value="OTP12189.1"/>
    <property type="molecule type" value="Genomic_DNA"/>
</dbReference>
<dbReference type="RefSeq" id="WP_086283476.1">
    <property type="nucleotide sequence ID" value="NZ_NGMO01000001.1"/>
</dbReference>
<dbReference type="Pfam" id="PF08540">
    <property type="entry name" value="HMG_CoA_synt_C"/>
    <property type="match status" value="2"/>
</dbReference>
<comment type="similarity">
    <text evidence="1">Belongs to the thiolase-like superfamily. HMG-CoA synthase family.</text>
</comment>
<feature type="binding site" evidence="5">
    <location>
        <position position="275"/>
    </location>
    <ligand>
        <name>(3S)-3-hydroxy-3-methylglutaryl-CoA</name>
        <dbReference type="ChEBI" id="CHEBI:43074"/>
    </ligand>
</feature>
<dbReference type="InterPro" id="IPR013746">
    <property type="entry name" value="HMG_CoA_synt_C_dom"/>
</dbReference>
<dbReference type="PANTHER" id="PTHR43323">
    <property type="entry name" value="3-HYDROXY-3-METHYLGLUTARYL COENZYME A SYNTHASE"/>
    <property type="match status" value="1"/>
</dbReference>
<dbReference type="SUPFAM" id="SSF53901">
    <property type="entry name" value="Thiolase-like"/>
    <property type="match status" value="2"/>
</dbReference>
<keyword evidence="2" id="KW-0808">Transferase</keyword>
<proteinExistence type="inferred from homology"/>
<evidence type="ECO:0000259" key="7">
    <source>
        <dbReference type="Pfam" id="PF08540"/>
    </source>
</evidence>
<feature type="active site" description="Acyl-thioester intermediate" evidence="4">
    <location>
        <position position="111"/>
    </location>
</feature>
<feature type="active site" description="Proton donor/acceptor" evidence="4">
    <location>
        <position position="233"/>
    </location>
</feature>
<dbReference type="InterPro" id="IPR016039">
    <property type="entry name" value="Thiolase-like"/>
</dbReference>
<dbReference type="GO" id="GO:0006084">
    <property type="term" value="P:acetyl-CoA metabolic process"/>
    <property type="evidence" value="ECO:0007669"/>
    <property type="project" value="InterPro"/>
</dbReference>